<gene>
    <name evidence="7" type="ORF">RRF57_012642</name>
</gene>
<organism evidence="7 8">
    <name type="scientific">Xylaria bambusicola</name>
    <dbReference type="NCBI Taxonomy" id="326684"/>
    <lineage>
        <taxon>Eukaryota</taxon>
        <taxon>Fungi</taxon>
        <taxon>Dikarya</taxon>
        <taxon>Ascomycota</taxon>
        <taxon>Pezizomycotina</taxon>
        <taxon>Sordariomycetes</taxon>
        <taxon>Xylariomycetidae</taxon>
        <taxon>Xylariales</taxon>
        <taxon>Xylariaceae</taxon>
        <taxon>Xylaria</taxon>
    </lineage>
</organism>
<feature type="domain" description="PNPLA" evidence="6">
    <location>
        <begin position="12"/>
        <end position="222"/>
    </location>
</feature>
<feature type="short sequence motif" description="GXGXXG" evidence="4">
    <location>
        <begin position="16"/>
        <end position="21"/>
    </location>
</feature>
<dbReference type="InterPro" id="IPR016035">
    <property type="entry name" value="Acyl_Trfase/lysoPLipase"/>
</dbReference>
<reference evidence="7 8" key="1">
    <citation type="submission" date="2023-10" db="EMBL/GenBank/DDBJ databases">
        <title>Draft genome sequence of Xylaria bambusicola isolate GMP-LS, the root and basal stem rot pathogen of sugarcane in Indonesia.</title>
        <authorList>
            <person name="Selvaraj P."/>
            <person name="Muralishankar V."/>
            <person name="Muruganantham S."/>
            <person name="Sp S."/>
            <person name="Haryani S."/>
            <person name="Lau K.J.X."/>
            <person name="Naqvi N.I."/>
        </authorList>
    </citation>
    <scope>NUCLEOTIDE SEQUENCE [LARGE SCALE GENOMIC DNA]</scope>
    <source>
        <strain evidence="7">GMP-LS</strain>
    </source>
</reference>
<evidence type="ECO:0000256" key="2">
    <source>
        <dbReference type="ARBA" id="ARBA00022963"/>
    </source>
</evidence>
<dbReference type="Proteomes" id="UP001305414">
    <property type="component" value="Unassembled WGS sequence"/>
</dbReference>
<dbReference type="Pfam" id="PF01734">
    <property type="entry name" value="Patatin"/>
    <property type="match status" value="1"/>
</dbReference>
<evidence type="ECO:0000256" key="4">
    <source>
        <dbReference type="PROSITE-ProRule" id="PRU01161"/>
    </source>
</evidence>
<dbReference type="SUPFAM" id="SSF52151">
    <property type="entry name" value="FabD/lysophospholipase-like"/>
    <property type="match status" value="1"/>
</dbReference>
<keyword evidence="1" id="KW-0378">Hydrolase</keyword>
<keyword evidence="8" id="KW-1185">Reference proteome</keyword>
<dbReference type="AlphaFoldDB" id="A0AAN7UQ00"/>
<dbReference type="PROSITE" id="PS51635">
    <property type="entry name" value="PNPLA"/>
    <property type="match status" value="1"/>
</dbReference>
<dbReference type="GO" id="GO:0047499">
    <property type="term" value="F:calcium-independent phospholipase A2 activity"/>
    <property type="evidence" value="ECO:0007669"/>
    <property type="project" value="TreeGrafter"/>
</dbReference>
<evidence type="ECO:0000256" key="3">
    <source>
        <dbReference type="ARBA" id="ARBA00023098"/>
    </source>
</evidence>
<dbReference type="GO" id="GO:0019369">
    <property type="term" value="P:arachidonate metabolic process"/>
    <property type="evidence" value="ECO:0007669"/>
    <property type="project" value="TreeGrafter"/>
</dbReference>
<dbReference type="GO" id="GO:0046486">
    <property type="term" value="P:glycerolipid metabolic process"/>
    <property type="evidence" value="ECO:0007669"/>
    <property type="project" value="UniProtKB-ARBA"/>
</dbReference>
<dbReference type="EMBL" id="JAWHQM010000085">
    <property type="protein sequence ID" value="KAK5636930.1"/>
    <property type="molecule type" value="Genomic_DNA"/>
</dbReference>
<dbReference type="Gene3D" id="3.40.1090.10">
    <property type="entry name" value="Cytosolic phospholipase A2 catalytic domain"/>
    <property type="match status" value="1"/>
</dbReference>
<dbReference type="GO" id="GO:0016020">
    <property type="term" value="C:membrane"/>
    <property type="evidence" value="ECO:0007669"/>
    <property type="project" value="TreeGrafter"/>
</dbReference>
<evidence type="ECO:0000256" key="1">
    <source>
        <dbReference type="ARBA" id="ARBA00022801"/>
    </source>
</evidence>
<protein>
    <recommendedName>
        <fullName evidence="6">PNPLA domain-containing protein</fullName>
    </recommendedName>
</protein>
<name>A0AAN7UQ00_9PEZI</name>
<evidence type="ECO:0000313" key="7">
    <source>
        <dbReference type="EMBL" id="KAK5636930.1"/>
    </source>
</evidence>
<proteinExistence type="predicted"/>
<comment type="caution">
    <text evidence="4">Lacks conserved residue(s) required for the propagation of feature annotation.</text>
</comment>
<dbReference type="GO" id="GO:0016042">
    <property type="term" value="P:lipid catabolic process"/>
    <property type="evidence" value="ECO:0007669"/>
    <property type="project" value="UniProtKB-KW"/>
</dbReference>
<keyword evidence="3" id="KW-0443">Lipid metabolism</keyword>
<dbReference type="PANTHER" id="PTHR24185">
    <property type="entry name" value="CALCIUM-INDEPENDENT PHOSPHOLIPASE A2-GAMMA"/>
    <property type="match status" value="1"/>
</dbReference>
<feature type="compositionally biased region" description="Basic and acidic residues" evidence="5">
    <location>
        <begin position="348"/>
        <end position="358"/>
    </location>
</feature>
<accession>A0AAN7UQ00</accession>
<sequence>MKDTFTRLASSYASHGGGIRGLSSLIILEDIMRKVAEAEGNPGIVRPCDYFHLIGERVLEAIMLGRLEMTVGACIEAYKRVAAQAFTPKSCRMLPASPRGAFSAKALESAMKQIIRENCVEKECRERRGQGSPTGQTCRHDEIPFYKDSSAKLAITKENVDARPTLLRSYDDAPSFRPCSIWQVARATSAATTFFKPIRIGRDEIEFIDAGFGYNNPCELLIAEAERIFPTDRELKILSIGTGIGDVVAIKNRRLSIIKALKKMASSSRKVEAALYDRYGDDGQYYRFVVNEGLGNIALSDWELTSQISAHTRNYLRSQEKRIKLYVDDTQTNRFSVKSIKSGPGERPAPDKTTDRLDSPEIAQNSASSGLLQRPWIKQGGSIFQATIRGKDVKQGNRLEVSHPARYYSLVQEGSNFGGEISTEQNIEQGNYVKI</sequence>
<evidence type="ECO:0000256" key="5">
    <source>
        <dbReference type="SAM" id="MobiDB-lite"/>
    </source>
</evidence>
<dbReference type="InterPro" id="IPR002641">
    <property type="entry name" value="PNPLA_dom"/>
</dbReference>
<comment type="caution">
    <text evidence="7">The sequence shown here is derived from an EMBL/GenBank/DDBJ whole genome shotgun (WGS) entry which is preliminary data.</text>
</comment>
<keyword evidence="2" id="KW-0442">Lipid degradation</keyword>
<evidence type="ECO:0000259" key="6">
    <source>
        <dbReference type="PROSITE" id="PS51635"/>
    </source>
</evidence>
<evidence type="ECO:0000313" key="8">
    <source>
        <dbReference type="Proteomes" id="UP001305414"/>
    </source>
</evidence>
<feature type="region of interest" description="Disordered" evidence="5">
    <location>
        <begin position="336"/>
        <end position="358"/>
    </location>
</feature>
<dbReference type="PANTHER" id="PTHR24185:SF1">
    <property type="entry name" value="CALCIUM-INDEPENDENT PHOSPHOLIPASE A2-GAMMA"/>
    <property type="match status" value="1"/>
</dbReference>